<dbReference type="InterPro" id="IPR036628">
    <property type="entry name" value="Clp_N_dom_sf"/>
</dbReference>
<keyword evidence="1" id="KW-0677">Repeat</keyword>
<keyword evidence="4" id="KW-1185">Reference proteome</keyword>
<reference evidence="3 4" key="1">
    <citation type="submission" date="2020-08" db="EMBL/GenBank/DDBJ databases">
        <title>Sequencing the genomes of 1000 actinobacteria strains.</title>
        <authorList>
            <person name="Klenk H.-P."/>
        </authorList>
    </citation>
    <scope>NUCLEOTIDE SEQUENCE [LARGE SCALE GENOMIC DNA]</scope>
    <source>
        <strain evidence="3 4">DSM 43036</strain>
    </source>
</reference>
<dbReference type="InterPro" id="IPR004176">
    <property type="entry name" value="Clp_R_N"/>
</dbReference>
<dbReference type="PROSITE" id="PS51903">
    <property type="entry name" value="CLP_R"/>
    <property type="match status" value="1"/>
</dbReference>
<evidence type="ECO:0000313" key="4">
    <source>
        <dbReference type="Proteomes" id="UP000618986"/>
    </source>
</evidence>
<dbReference type="PANTHER" id="PTHR47016">
    <property type="entry name" value="ATP-DEPENDENT CLP PROTEASE ATP-BINDING SUBUNIT CLPT1, CHLOROPLASTIC"/>
    <property type="match status" value="1"/>
</dbReference>
<protein>
    <submittedName>
        <fullName evidence="3">ATP-dependent Clp protease ATP-binding subunit ClpA</fullName>
    </submittedName>
</protein>
<dbReference type="GeneID" id="300292871"/>
<comment type="caution">
    <text evidence="3">The sequence shown here is derived from an EMBL/GenBank/DDBJ whole genome shotgun (WGS) entry which is preliminary data.</text>
</comment>
<dbReference type="Pfam" id="PF02861">
    <property type="entry name" value="Clp_N"/>
    <property type="match status" value="2"/>
</dbReference>
<dbReference type="RefSeq" id="WP_184683594.1">
    <property type="nucleotide sequence ID" value="NZ_JACHJC010000001.1"/>
</dbReference>
<dbReference type="GO" id="GO:0005524">
    <property type="term" value="F:ATP binding"/>
    <property type="evidence" value="ECO:0007669"/>
    <property type="project" value="UniProtKB-KW"/>
</dbReference>
<keyword evidence="3" id="KW-0645">Protease</keyword>
<evidence type="ECO:0000313" key="3">
    <source>
        <dbReference type="EMBL" id="MBB5112450.1"/>
    </source>
</evidence>
<feature type="domain" description="Clp R" evidence="2">
    <location>
        <begin position="2"/>
        <end position="190"/>
    </location>
</feature>
<dbReference type="PANTHER" id="PTHR47016:SF5">
    <property type="entry name" value="CLP DOMAIN SUPERFAMILY PROTEIN"/>
    <property type="match status" value="1"/>
</dbReference>
<name>A0ABR6MAP8_MICEC</name>
<dbReference type="SUPFAM" id="SSF81923">
    <property type="entry name" value="Double Clp-N motif"/>
    <property type="match status" value="2"/>
</dbReference>
<organism evidence="3 4">
    <name type="scientific">Micromonospora echinospora</name>
    <name type="common">Micromonospora purpurea</name>
    <dbReference type="NCBI Taxonomy" id="1877"/>
    <lineage>
        <taxon>Bacteria</taxon>
        <taxon>Bacillati</taxon>
        <taxon>Actinomycetota</taxon>
        <taxon>Actinomycetes</taxon>
        <taxon>Micromonosporales</taxon>
        <taxon>Micromonosporaceae</taxon>
        <taxon>Micromonospora</taxon>
    </lineage>
</organism>
<proteinExistence type="predicted"/>
<keyword evidence="3" id="KW-0547">Nucleotide-binding</keyword>
<keyword evidence="3" id="KW-0378">Hydrolase</keyword>
<sequence length="191" mass="20858">MFERFTDRARTVVRHALDEARAEGRRPVGTEHLLLGVLADRDSLAARLLAAGGIEADALRAALARHAARGVDGLGEADAAALREIGIDLAAIVSRIEESFGPDALREATPRPRRWWRRGTDHGTFSPRAKKALELSLREALRLRHRHIGTEHILLGLLREGNGLAAVVLTEAGADIDDLRRRIDAALREAA</sequence>
<keyword evidence="3" id="KW-0067">ATP-binding</keyword>
<gene>
    <name evidence="3" type="ORF">FHU28_002289</name>
</gene>
<dbReference type="Proteomes" id="UP000618986">
    <property type="component" value="Unassembled WGS sequence"/>
</dbReference>
<dbReference type="GO" id="GO:0006508">
    <property type="term" value="P:proteolysis"/>
    <property type="evidence" value="ECO:0007669"/>
    <property type="project" value="UniProtKB-KW"/>
</dbReference>
<accession>A0ABR6MAP8</accession>
<dbReference type="Gene3D" id="1.10.1780.10">
    <property type="entry name" value="Clp, N-terminal domain"/>
    <property type="match status" value="2"/>
</dbReference>
<dbReference type="GO" id="GO:0008233">
    <property type="term" value="F:peptidase activity"/>
    <property type="evidence" value="ECO:0007669"/>
    <property type="project" value="UniProtKB-KW"/>
</dbReference>
<evidence type="ECO:0000256" key="1">
    <source>
        <dbReference type="PROSITE-ProRule" id="PRU01251"/>
    </source>
</evidence>
<evidence type="ECO:0000259" key="2">
    <source>
        <dbReference type="PROSITE" id="PS51903"/>
    </source>
</evidence>
<dbReference type="InterPro" id="IPR044217">
    <property type="entry name" value="CLPT1/2"/>
</dbReference>
<dbReference type="EMBL" id="JACHJC010000001">
    <property type="protein sequence ID" value="MBB5112450.1"/>
    <property type="molecule type" value="Genomic_DNA"/>
</dbReference>